<feature type="compositionally biased region" description="Acidic residues" evidence="1">
    <location>
        <begin position="264"/>
        <end position="275"/>
    </location>
</feature>
<dbReference type="STRING" id="1095630.A0A2J6SW79"/>
<keyword evidence="3" id="KW-1185">Reference proteome</keyword>
<feature type="compositionally biased region" description="Basic and acidic residues" evidence="1">
    <location>
        <begin position="185"/>
        <end position="197"/>
    </location>
</feature>
<dbReference type="RefSeq" id="XP_024731944.1">
    <property type="nucleotide sequence ID" value="XM_024887246.1"/>
</dbReference>
<dbReference type="Proteomes" id="UP000235371">
    <property type="component" value="Unassembled WGS sequence"/>
</dbReference>
<feature type="compositionally biased region" description="Low complexity" evidence="1">
    <location>
        <begin position="213"/>
        <end position="225"/>
    </location>
</feature>
<name>A0A2J6SW79_9HELO</name>
<evidence type="ECO:0000313" key="2">
    <source>
        <dbReference type="EMBL" id="PMD55040.1"/>
    </source>
</evidence>
<feature type="region of interest" description="Disordered" evidence="1">
    <location>
        <begin position="64"/>
        <end position="541"/>
    </location>
</feature>
<reference evidence="2 3" key="1">
    <citation type="submission" date="2016-04" db="EMBL/GenBank/DDBJ databases">
        <title>A degradative enzymes factory behind the ericoid mycorrhizal symbiosis.</title>
        <authorList>
            <consortium name="DOE Joint Genome Institute"/>
            <person name="Martino E."/>
            <person name="Morin E."/>
            <person name="Grelet G."/>
            <person name="Kuo A."/>
            <person name="Kohler A."/>
            <person name="Daghino S."/>
            <person name="Barry K."/>
            <person name="Choi C."/>
            <person name="Cichocki N."/>
            <person name="Clum A."/>
            <person name="Copeland A."/>
            <person name="Hainaut M."/>
            <person name="Haridas S."/>
            <person name="Labutti K."/>
            <person name="Lindquist E."/>
            <person name="Lipzen A."/>
            <person name="Khouja H.-R."/>
            <person name="Murat C."/>
            <person name="Ohm R."/>
            <person name="Olson A."/>
            <person name="Spatafora J."/>
            <person name="Veneault-Fourrey C."/>
            <person name="Henrissat B."/>
            <person name="Grigoriev I."/>
            <person name="Martin F."/>
            <person name="Perotto S."/>
        </authorList>
    </citation>
    <scope>NUCLEOTIDE SEQUENCE [LARGE SCALE GENOMIC DNA]</scope>
    <source>
        <strain evidence="2 3">E</strain>
    </source>
</reference>
<feature type="compositionally biased region" description="Low complexity" evidence="1">
    <location>
        <begin position="286"/>
        <end position="297"/>
    </location>
</feature>
<feature type="compositionally biased region" description="Acidic residues" evidence="1">
    <location>
        <begin position="378"/>
        <end position="388"/>
    </location>
</feature>
<feature type="compositionally biased region" description="Polar residues" evidence="1">
    <location>
        <begin position="347"/>
        <end position="357"/>
    </location>
</feature>
<feature type="compositionally biased region" description="Polar residues" evidence="1">
    <location>
        <begin position="198"/>
        <end position="212"/>
    </location>
</feature>
<feature type="compositionally biased region" description="Basic and acidic residues" evidence="1">
    <location>
        <begin position="592"/>
        <end position="612"/>
    </location>
</feature>
<accession>A0A2J6SW79</accession>
<feature type="compositionally biased region" description="Basic and acidic residues" evidence="1">
    <location>
        <begin position="105"/>
        <end position="126"/>
    </location>
</feature>
<gene>
    <name evidence="2" type="ORF">K444DRAFT_666948</name>
</gene>
<dbReference type="OrthoDB" id="5418627at2759"/>
<feature type="compositionally biased region" description="Basic and acidic residues" evidence="1">
    <location>
        <begin position="157"/>
        <end position="178"/>
    </location>
</feature>
<feature type="region of interest" description="Disordered" evidence="1">
    <location>
        <begin position="569"/>
        <end position="612"/>
    </location>
</feature>
<feature type="compositionally biased region" description="Polar residues" evidence="1">
    <location>
        <begin position="414"/>
        <end position="423"/>
    </location>
</feature>
<proteinExistence type="predicted"/>
<organism evidence="2 3">
    <name type="scientific">Hyaloscypha bicolor E</name>
    <dbReference type="NCBI Taxonomy" id="1095630"/>
    <lineage>
        <taxon>Eukaryota</taxon>
        <taxon>Fungi</taxon>
        <taxon>Dikarya</taxon>
        <taxon>Ascomycota</taxon>
        <taxon>Pezizomycotina</taxon>
        <taxon>Leotiomycetes</taxon>
        <taxon>Helotiales</taxon>
        <taxon>Hyaloscyphaceae</taxon>
        <taxon>Hyaloscypha</taxon>
        <taxon>Hyaloscypha bicolor</taxon>
    </lineage>
</organism>
<dbReference type="EMBL" id="KZ613856">
    <property type="protein sequence ID" value="PMD55040.1"/>
    <property type="molecule type" value="Genomic_DNA"/>
</dbReference>
<protein>
    <submittedName>
        <fullName evidence="2">Uncharacterized protein</fullName>
    </submittedName>
</protein>
<feature type="compositionally biased region" description="Basic and acidic residues" evidence="1">
    <location>
        <begin position="569"/>
        <end position="578"/>
    </location>
</feature>
<dbReference type="GeneID" id="36595322"/>
<sequence length="612" mass="67334">MDEAAKLVCELQLKLAQLDHKVWQYQRDMKSEFEKYAEDLLREVPRDISETVSKTIAESMKGCRSLYPDGARPIESPATGSIRVNGAGQSQQAGTAPIPAAFQRRSTDATDDSPKSPQHEREKEFHGLFTPSYLPLLDSTSRNDRRLSPDPPLSPRQDVKGKQKEMDDREVEASEDTRSFTTTTEPKRPDPPRRRNTDSFSIASDCSGTTTPRSALRRSSISSKSHSPRRVRFDVMGEEVLPTASPRPFKPIMPEEIYPRSYPDSDEEAGSEQIEDVNSQPPKRVSSSQALRALSRSPLVDDGTEWTTVRAPPDGSASVATNGFQGSDDEDDQLEIGPSKAKIAALPSTTSSISKKLSPNRLDDTNAIPPVEDKQEEQAETPSDDEMLDMPPLRRQNASPASMLSPAIPADISGNKSPTASTRSRGKPLHSLETTGSIPQTAGSQLSTEEYDHDDLFHFDDGNVDSQKYPPARMEQEAEDDSSESSESAADEPPVSPLKEPVKLSEYSSSPARDIVRPSARAKSEDTPTSKGIVGSYKGRPFSIPIVSPEVHAMAASLGDVNSFVGSVHDRPESDDYSFRASLRNSGTPRSFSERMRMEDIMEAEEHKRRES</sequence>
<feature type="compositionally biased region" description="Polar residues" evidence="1">
    <location>
        <begin position="432"/>
        <end position="448"/>
    </location>
</feature>
<dbReference type="AlphaFoldDB" id="A0A2J6SW79"/>
<evidence type="ECO:0000313" key="3">
    <source>
        <dbReference type="Proteomes" id="UP000235371"/>
    </source>
</evidence>
<evidence type="ECO:0000256" key="1">
    <source>
        <dbReference type="SAM" id="MobiDB-lite"/>
    </source>
</evidence>
<dbReference type="InParanoid" id="A0A2J6SW79"/>